<evidence type="ECO:0000256" key="2">
    <source>
        <dbReference type="ARBA" id="ARBA00009189"/>
    </source>
</evidence>
<evidence type="ECO:0000313" key="15">
    <source>
        <dbReference type="EMBL" id="PWB86518.1"/>
    </source>
</evidence>
<dbReference type="AlphaFoldDB" id="A0A315XPN0"/>
<keyword evidence="10 13" id="KW-0411">Iron-sulfur</keyword>
<comment type="cofactor">
    <cofactor evidence="13">
        <name>iron-sulfur cluster</name>
        <dbReference type="ChEBI" id="CHEBI:30408"/>
    </cofactor>
</comment>
<keyword evidence="6 13" id="KW-0479">Metal-binding</keyword>
<dbReference type="NCBIfam" id="TIGR00372">
    <property type="entry name" value="cas4"/>
    <property type="match status" value="1"/>
</dbReference>
<comment type="similarity">
    <text evidence="2 13">Belongs to the CRISPR-associated exonuclease Cas4 family.</text>
</comment>
<dbReference type="InterPro" id="IPR013343">
    <property type="entry name" value="CRISPR-assoc_prot_Cas4"/>
</dbReference>
<dbReference type="EMBL" id="MZGS01000024">
    <property type="protein sequence ID" value="PWB86518.1"/>
    <property type="molecule type" value="Genomic_DNA"/>
</dbReference>
<dbReference type="GO" id="GO:0051536">
    <property type="term" value="F:iron-sulfur cluster binding"/>
    <property type="evidence" value="ECO:0007669"/>
    <property type="project" value="UniProtKB-KW"/>
</dbReference>
<comment type="function">
    <text evidence="13">CRISPR (clustered regularly interspaced short palindromic repeat) is an adaptive immune system that provides protection against mobile genetic elements (viruses, transposable elements and conjugative plasmids). CRISPR clusters contain sequences complementary to antecedent mobile elements and target invading nucleic acids. CRISPR clusters are transcribed and processed into CRISPR RNA (crRNA).</text>
</comment>
<proteinExistence type="inferred from homology"/>
<dbReference type="InterPro" id="IPR051827">
    <property type="entry name" value="Cas4_exonuclease"/>
</dbReference>
<name>A0A315XPN0_9EURY</name>
<dbReference type="GO" id="GO:0046872">
    <property type="term" value="F:metal ion binding"/>
    <property type="evidence" value="ECO:0007669"/>
    <property type="project" value="UniProtKB-KW"/>
</dbReference>
<dbReference type="Gene3D" id="3.90.320.10">
    <property type="match status" value="1"/>
</dbReference>
<dbReference type="Pfam" id="PF01930">
    <property type="entry name" value="Cas_Cas4"/>
    <property type="match status" value="1"/>
</dbReference>
<dbReference type="Proteomes" id="UP000251717">
    <property type="component" value="Unassembled WGS sequence"/>
</dbReference>
<evidence type="ECO:0000256" key="13">
    <source>
        <dbReference type="RuleBase" id="RU365022"/>
    </source>
</evidence>
<keyword evidence="8 13" id="KW-0269">Exonuclease</keyword>
<dbReference type="InterPro" id="IPR022765">
    <property type="entry name" value="Dna2/Cas4_DUF83"/>
</dbReference>
<keyword evidence="5 13" id="KW-0540">Nuclease</keyword>
<accession>A0A315XPN0</accession>
<evidence type="ECO:0000256" key="12">
    <source>
        <dbReference type="ARBA" id="ARBA00023211"/>
    </source>
</evidence>
<dbReference type="InterPro" id="IPR011604">
    <property type="entry name" value="PDDEXK-like_dom_sf"/>
</dbReference>
<evidence type="ECO:0000256" key="3">
    <source>
        <dbReference type="ARBA" id="ARBA00012768"/>
    </source>
</evidence>
<keyword evidence="16" id="KW-1185">Reference proteome</keyword>
<dbReference type="RefSeq" id="WP_116592427.1">
    <property type="nucleotide sequence ID" value="NZ_MZGS01000024.1"/>
</dbReference>
<reference evidence="15 16" key="1">
    <citation type="submission" date="2017-03" db="EMBL/GenBank/DDBJ databases">
        <title>Genome sequence of Methanobrevibacter thaueri.</title>
        <authorList>
            <person name="Poehlein A."/>
            <person name="Seedorf H."/>
            <person name="Daniel R."/>
        </authorList>
    </citation>
    <scope>NUCLEOTIDE SEQUENCE [LARGE SCALE GENOMIC DNA]</scope>
    <source>
        <strain evidence="15 16">DSM 11995</strain>
    </source>
</reference>
<sequence>MMNVSSIKLHMYCPMKLYIKTHVDTSENEDYQLAVEIKKLKIDIHDLIQKNMRKVKKDMTLSEIENVLSQNIDPHIESTTKAIKSMNLGLENSQINEMIDDAYFKIKITALKTKQAMTILNKNAFAITDMFFPNSMYSYMLKDKSLDLIGICDKIEIVDGNYFPITLKNGNPPLKGVWDQDAIEQVAYAILIEEEFNTEVYVGFVDYEKIGDRRPVVMDVNLRKALFEIIREVKEITENKKLPNVKKSAKKCEKCEYKEICLKN</sequence>
<evidence type="ECO:0000256" key="10">
    <source>
        <dbReference type="ARBA" id="ARBA00023014"/>
    </source>
</evidence>
<comment type="cofactor">
    <cofactor evidence="13">
        <name>Mg(2+)</name>
        <dbReference type="ChEBI" id="CHEBI:18420"/>
    </cofactor>
    <cofactor evidence="13">
        <name>Mn(2+)</name>
        <dbReference type="ChEBI" id="CHEBI:29035"/>
    </cofactor>
    <text evidence="13">Mg(2+) or Mn(2+) required for ssDNA cleavage activity.</text>
</comment>
<dbReference type="PANTHER" id="PTHR36531:SF6">
    <property type="entry name" value="DNA REPLICATION ATP-DEPENDENT HELICASE_NUCLEASE DNA2"/>
    <property type="match status" value="1"/>
</dbReference>
<evidence type="ECO:0000256" key="9">
    <source>
        <dbReference type="ARBA" id="ARBA00023004"/>
    </source>
</evidence>
<feature type="domain" description="DUF83" evidence="14">
    <location>
        <begin position="155"/>
        <end position="262"/>
    </location>
</feature>
<evidence type="ECO:0000256" key="7">
    <source>
        <dbReference type="ARBA" id="ARBA00022801"/>
    </source>
</evidence>
<keyword evidence="12 13" id="KW-0464">Manganese</keyword>
<keyword evidence="7 13" id="KW-0378">Hydrolase</keyword>
<evidence type="ECO:0000256" key="1">
    <source>
        <dbReference type="ARBA" id="ARBA00001966"/>
    </source>
</evidence>
<gene>
    <name evidence="15" type="ORF">MBBTH_15010</name>
</gene>
<keyword evidence="11 13" id="KW-0051">Antiviral defense</keyword>
<organism evidence="15 16">
    <name type="scientific">Methanobrevibacter thaueri</name>
    <dbReference type="NCBI Taxonomy" id="190975"/>
    <lineage>
        <taxon>Archaea</taxon>
        <taxon>Methanobacteriati</taxon>
        <taxon>Methanobacteriota</taxon>
        <taxon>Methanomada group</taxon>
        <taxon>Methanobacteria</taxon>
        <taxon>Methanobacteriales</taxon>
        <taxon>Methanobacteriaceae</taxon>
        <taxon>Methanobrevibacter</taxon>
    </lineage>
</organism>
<evidence type="ECO:0000256" key="4">
    <source>
        <dbReference type="ARBA" id="ARBA00020049"/>
    </source>
</evidence>
<dbReference type="GO" id="GO:0004527">
    <property type="term" value="F:exonuclease activity"/>
    <property type="evidence" value="ECO:0007669"/>
    <property type="project" value="UniProtKB-KW"/>
</dbReference>
<keyword evidence="9 13" id="KW-0408">Iron</keyword>
<evidence type="ECO:0000256" key="8">
    <source>
        <dbReference type="ARBA" id="ARBA00022839"/>
    </source>
</evidence>
<dbReference type="PANTHER" id="PTHR36531">
    <property type="entry name" value="CRISPR-ASSOCIATED EXONUCLEASE CAS4"/>
    <property type="match status" value="1"/>
</dbReference>
<evidence type="ECO:0000256" key="11">
    <source>
        <dbReference type="ARBA" id="ARBA00023118"/>
    </source>
</evidence>
<dbReference type="EC" id="3.1.12.1" evidence="3 13"/>
<comment type="cofactor">
    <cofactor evidence="1">
        <name>[4Fe-4S] cluster</name>
        <dbReference type="ChEBI" id="CHEBI:49883"/>
    </cofactor>
</comment>
<evidence type="ECO:0000256" key="6">
    <source>
        <dbReference type="ARBA" id="ARBA00022723"/>
    </source>
</evidence>
<evidence type="ECO:0000313" key="16">
    <source>
        <dbReference type="Proteomes" id="UP000251717"/>
    </source>
</evidence>
<dbReference type="OrthoDB" id="26676at2157"/>
<evidence type="ECO:0000259" key="14">
    <source>
        <dbReference type="Pfam" id="PF01930"/>
    </source>
</evidence>
<dbReference type="GO" id="GO:0051607">
    <property type="term" value="P:defense response to virus"/>
    <property type="evidence" value="ECO:0007669"/>
    <property type="project" value="UniProtKB-KW"/>
</dbReference>
<evidence type="ECO:0000256" key="5">
    <source>
        <dbReference type="ARBA" id="ARBA00022722"/>
    </source>
</evidence>
<protein>
    <recommendedName>
        <fullName evidence="4 13">CRISPR-associated exonuclease Cas4</fullName>
        <ecNumber evidence="3 13">3.1.12.1</ecNumber>
    </recommendedName>
</protein>
<comment type="caution">
    <text evidence="15">The sequence shown here is derived from an EMBL/GenBank/DDBJ whole genome shotgun (WGS) entry which is preliminary data.</text>
</comment>